<dbReference type="RefSeq" id="WP_127070653.1">
    <property type="nucleotide sequence ID" value="NZ_BMKB01000001.1"/>
</dbReference>
<feature type="transmembrane region" description="Helical" evidence="5">
    <location>
        <begin position="242"/>
        <end position="264"/>
    </location>
</feature>
<feature type="transmembrane region" description="Helical" evidence="5">
    <location>
        <begin position="210"/>
        <end position="230"/>
    </location>
</feature>
<dbReference type="Pfam" id="PF04932">
    <property type="entry name" value="Wzy_C"/>
    <property type="match status" value="1"/>
</dbReference>
<feature type="transmembrane region" description="Helical" evidence="5">
    <location>
        <begin position="418"/>
        <end position="439"/>
    </location>
</feature>
<evidence type="ECO:0000256" key="5">
    <source>
        <dbReference type="SAM" id="Phobius"/>
    </source>
</evidence>
<comment type="subcellular location">
    <subcellularLocation>
        <location evidence="1">Membrane</location>
        <topology evidence="1">Multi-pass membrane protein</topology>
    </subcellularLocation>
</comment>
<organism evidence="7 8">
    <name type="scientific">Pelagibacterium lentulum</name>
    <dbReference type="NCBI Taxonomy" id="2029865"/>
    <lineage>
        <taxon>Bacteria</taxon>
        <taxon>Pseudomonadati</taxon>
        <taxon>Pseudomonadota</taxon>
        <taxon>Alphaproteobacteria</taxon>
        <taxon>Hyphomicrobiales</taxon>
        <taxon>Devosiaceae</taxon>
        <taxon>Pelagibacterium</taxon>
    </lineage>
</organism>
<feature type="transmembrane region" description="Helical" evidence="5">
    <location>
        <begin position="445"/>
        <end position="463"/>
    </location>
</feature>
<dbReference type="OrthoDB" id="4391260at2"/>
<comment type="caution">
    <text evidence="7">The sequence shown here is derived from an EMBL/GenBank/DDBJ whole genome shotgun (WGS) entry which is preliminary data.</text>
</comment>
<sequence>MASHLLQALRTVPKSGSAAMFGRPNDWIAVSLLVFLALCPVPLGSNRPFFWASNVAIVGGMGLLYIALIRGRFRVRLPQRLFRIPSILWLIVVLAMVVQIIPFGHFGLYITAVSADGGQIQSSTISLAAGTTILSALRWISFGLFFLLVVQIATSRSRADWMLRAIFFIIAAHAAIALLDFAQDGRWLGFLAADAYPGAVTGTFVNRNSFASFIVMGIGIGCCMALHTMLGTKTESERQTHAFQQLSQLFCIGTGLFIMMGAIIASQSRMGTVMAVFTVLASLLLAGLKFRSGAITKFSVLAAGMTLILLLAIVLVGAGLLGRIDMLGHDTSVRLNLYSQIIEMIRAKPWTGYGAGSFEVAYPLYHREPVSPNHWWDKAHSTYLSLFAELGIVVGLLPIVVVAFFFRHALQLFLIQDSAWWHAQTALVVISAVTIHSIFDFSLEIDANAYQFLAIIGVGISVASRGKERKMLEG</sequence>
<proteinExistence type="predicted"/>
<feature type="transmembrane region" description="Helical" evidence="5">
    <location>
        <begin position="125"/>
        <end position="149"/>
    </location>
</feature>
<keyword evidence="4 5" id="KW-0472">Membrane</keyword>
<dbReference type="EMBL" id="BMKB01000001">
    <property type="protein sequence ID" value="GGA36290.1"/>
    <property type="molecule type" value="Genomic_DNA"/>
</dbReference>
<evidence type="ECO:0000256" key="2">
    <source>
        <dbReference type="ARBA" id="ARBA00022692"/>
    </source>
</evidence>
<keyword evidence="2 5" id="KW-0812">Transmembrane</keyword>
<reference evidence="7 8" key="1">
    <citation type="journal article" date="2014" name="Int. J. Syst. Evol. Microbiol.">
        <title>Complete genome sequence of Corynebacterium casei LMG S-19264T (=DSM 44701T), isolated from a smear-ripened cheese.</title>
        <authorList>
            <consortium name="US DOE Joint Genome Institute (JGI-PGF)"/>
            <person name="Walter F."/>
            <person name="Albersmeier A."/>
            <person name="Kalinowski J."/>
            <person name="Ruckert C."/>
        </authorList>
    </citation>
    <scope>NUCLEOTIDE SEQUENCE [LARGE SCALE GENOMIC DNA]</scope>
    <source>
        <strain evidence="7 8">CGMCC 1.15896</strain>
    </source>
</reference>
<evidence type="ECO:0000256" key="3">
    <source>
        <dbReference type="ARBA" id="ARBA00022989"/>
    </source>
</evidence>
<feature type="transmembrane region" description="Helical" evidence="5">
    <location>
        <begin position="383"/>
        <end position="406"/>
    </location>
</feature>
<dbReference type="Proteomes" id="UP000596977">
    <property type="component" value="Unassembled WGS sequence"/>
</dbReference>
<feature type="transmembrane region" description="Helical" evidence="5">
    <location>
        <begin position="49"/>
        <end position="69"/>
    </location>
</feature>
<feature type="transmembrane region" description="Helical" evidence="5">
    <location>
        <begin position="27"/>
        <end position="43"/>
    </location>
</feature>
<feature type="transmembrane region" description="Helical" evidence="5">
    <location>
        <begin position="300"/>
        <end position="321"/>
    </location>
</feature>
<feature type="domain" description="O-antigen ligase-related" evidence="6">
    <location>
        <begin position="255"/>
        <end position="397"/>
    </location>
</feature>
<evidence type="ECO:0000313" key="7">
    <source>
        <dbReference type="EMBL" id="GGA36290.1"/>
    </source>
</evidence>
<feature type="transmembrane region" description="Helical" evidence="5">
    <location>
        <begin position="161"/>
        <end position="179"/>
    </location>
</feature>
<dbReference type="AlphaFoldDB" id="A0A916R5U3"/>
<evidence type="ECO:0000313" key="8">
    <source>
        <dbReference type="Proteomes" id="UP000596977"/>
    </source>
</evidence>
<dbReference type="PANTHER" id="PTHR37422">
    <property type="entry name" value="TEICHURONIC ACID BIOSYNTHESIS PROTEIN TUAE"/>
    <property type="match status" value="1"/>
</dbReference>
<dbReference type="PANTHER" id="PTHR37422:SF23">
    <property type="entry name" value="TEICHURONIC ACID BIOSYNTHESIS PROTEIN TUAE"/>
    <property type="match status" value="1"/>
</dbReference>
<dbReference type="InterPro" id="IPR007016">
    <property type="entry name" value="O-antigen_ligase-rel_domated"/>
</dbReference>
<dbReference type="InterPro" id="IPR051533">
    <property type="entry name" value="WaaL-like"/>
</dbReference>
<dbReference type="GO" id="GO:0016020">
    <property type="term" value="C:membrane"/>
    <property type="evidence" value="ECO:0007669"/>
    <property type="project" value="UniProtKB-SubCell"/>
</dbReference>
<keyword evidence="3 5" id="KW-1133">Transmembrane helix</keyword>
<feature type="transmembrane region" description="Helical" evidence="5">
    <location>
        <begin position="81"/>
        <end position="105"/>
    </location>
</feature>
<evidence type="ECO:0000256" key="4">
    <source>
        <dbReference type="ARBA" id="ARBA00023136"/>
    </source>
</evidence>
<evidence type="ECO:0000256" key="1">
    <source>
        <dbReference type="ARBA" id="ARBA00004141"/>
    </source>
</evidence>
<gene>
    <name evidence="7" type="ORF">GCM10011499_02050</name>
</gene>
<protein>
    <recommendedName>
        <fullName evidence="6">O-antigen ligase-related domain-containing protein</fullName>
    </recommendedName>
</protein>
<feature type="transmembrane region" description="Helical" evidence="5">
    <location>
        <begin position="270"/>
        <end position="288"/>
    </location>
</feature>
<keyword evidence="8" id="KW-1185">Reference proteome</keyword>
<accession>A0A916R5U3</accession>
<name>A0A916R5U3_9HYPH</name>
<evidence type="ECO:0000259" key="6">
    <source>
        <dbReference type="Pfam" id="PF04932"/>
    </source>
</evidence>